<evidence type="ECO:0000256" key="1">
    <source>
        <dbReference type="SAM" id="Coils"/>
    </source>
</evidence>
<reference evidence="3" key="1">
    <citation type="submission" date="2020-11" db="EMBL/GenBank/DDBJ databases">
        <authorList>
            <consortium name="DOE Joint Genome Institute"/>
            <person name="Ahrendt S."/>
            <person name="Riley R."/>
            <person name="Andreopoulos W."/>
            <person name="Labutti K."/>
            <person name="Pangilinan J."/>
            <person name="Ruiz-Duenas F.J."/>
            <person name="Barrasa J.M."/>
            <person name="Sanchez-Garcia M."/>
            <person name="Camarero S."/>
            <person name="Miyauchi S."/>
            <person name="Serrano A."/>
            <person name="Linde D."/>
            <person name="Babiker R."/>
            <person name="Drula E."/>
            <person name="Ayuso-Fernandez I."/>
            <person name="Pacheco R."/>
            <person name="Padilla G."/>
            <person name="Ferreira P."/>
            <person name="Barriuso J."/>
            <person name="Kellner H."/>
            <person name="Castanera R."/>
            <person name="Alfaro M."/>
            <person name="Ramirez L."/>
            <person name="Pisabarro A.G."/>
            <person name="Kuo A."/>
            <person name="Tritt A."/>
            <person name="Lipzen A."/>
            <person name="He G."/>
            <person name="Yan M."/>
            <person name="Ng V."/>
            <person name="Cullen D."/>
            <person name="Martin F."/>
            <person name="Rosso M.-N."/>
            <person name="Henrissat B."/>
            <person name="Hibbett D."/>
            <person name="Martinez A.T."/>
            <person name="Grigoriev I.V."/>
        </authorList>
    </citation>
    <scope>NUCLEOTIDE SEQUENCE</scope>
    <source>
        <strain evidence="3">CBS 247.69</strain>
    </source>
</reference>
<dbReference type="Proteomes" id="UP000807353">
    <property type="component" value="Unassembled WGS sequence"/>
</dbReference>
<evidence type="ECO:0000256" key="2">
    <source>
        <dbReference type="SAM" id="MobiDB-lite"/>
    </source>
</evidence>
<keyword evidence="1" id="KW-0175">Coiled coil</keyword>
<feature type="region of interest" description="Disordered" evidence="2">
    <location>
        <begin position="312"/>
        <end position="337"/>
    </location>
</feature>
<organism evidence="3 4">
    <name type="scientific">Collybia nuda</name>
    <dbReference type="NCBI Taxonomy" id="64659"/>
    <lineage>
        <taxon>Eukaryota</taxon>
        <taxon>Fungi</taxon>
        <taxon>Dikarya</taxon>
        <taxon>Basidiomycota</taxon>
        <taxon>Agaricomycotina</taxon>
        <taxon>Agaricomycetes</taxon>
        <taxon>Agaricomycetidae</taxon>
        <taxon>Agaricales</taxon>
        <taxon>Tricholomatineae</taxon>
        <taxon>Clitocybaceae</taxon>
        <taxon>Collybia</taxon>
    </lineage>
</organism>
<evidence type="ECO:0000313" key="4">
    <source>
        <dbReference type="Proteomes" id="UP000807353"/>
    </source>
</evidence>
<name>A0A9P6CJG2_9AGAR</name>
<comment type="caution">
    <text evidence="3">The sequence shown here is derived from an EMBL/GenBank/DDBJ whole genome shotgun (WGS) entry which is preliminary data.</text>
</comment>
<dbReference type="AlphaFoldDB" id="A0A9P6CJG2"/>
<proteinExistence type="predicted"/>
<gene>
    <name evidence="3" type="ORF">BDZ94DRAFT_1303926</name>
</gene>
<accession>A0A9P6CJG2</accession>
<protein>
    <submittedName>
        <fullName evidence="3">Uncharacterized protein</fullName>
    </submittedName>
</protein>
<dbReference type="EMBL" id="MU150231">
    <property type="protein sequence ID" value="KAF9468756.1"/>
    <property type="molecule type" value="Genomic_DNA"/>
</dbReference>
<keyword evidence="4" id="KW-1185">Reference proteome</keyword>
<dbReference type="OrthoDB" id="3129559at2759"/>
<feature type="coiled-coil region" evidence="1">
    <location>
        <begin position="241"/>
        <end position="293"/>
    </location>
</feature>
<feature type="non-terminal residue" evidence="3">
    <location>
        <position position="1"/>
    </location>
</feature>
<sequence length="374" mass="41320">PAALSTVGISTGLPTGSNLVATPAIIPVPVPPQRRGTPAAQSTVGLSTGLASGSNLVATSTTVSNTVARLGSNIAPGSTTAAGLNIATGSNTATMFNLHSNSNNNWPNLGLGDYICNLRNMPPPPQQAHPIPSIPQVQLPVGWDRPLQNPMPQSIPSAPEPIRRRRTVYRPVHDISSGQADPSLHNVHRGHIAHREQRTTHEVQRAAYLLNQFQEQQQHQSHVNQQQQLQQLQQQQTQILADQLEQQQRQQARTAEQLEQLTREYAQQADNIQQRLRQEQQNFQERNAAMRRDILHEWNQEHEAELNQNDIENDPTVHHNQPAQPANNPPAPPVPQHDEFDDLNDIDDIYADLPFPLPAQPANPVTMPAWATVT</sequence>
<evidence type="ECO:0000313" key="3">
    <source>
        <dbReference type="EMBL" id="KAF9468756.1"/>
    </source>
</evidence>